<gene>
    <name evidence="7" type="ORF">B0J11DRAFT_436688</name>
</gene>
<accession>A0A9P9IKL5</accession>
<evidence type="ECO:0000256" key="4">
    <source>
        <dbReference type="ARBA" id="ARBA00022989"/>
    </source>
</evidence>
<dbReference type="GO" id="GO:0016020">
    <property type="term" value="C:membrane"/>
    <property type="evidence" value="ECO:0007669"/>
    <property type="project" value="UniProtKB-SubCell"/>
</dbReference>
<feature type="transmembrane region" description="Helical" evidence="6">
    <location>
        <begin position="99"/>
        <end position="120"/>
    </location>
</feature>
<evidence type="ECO:0000256" key="1">
    <source>
        <dbReference type="ARBA" id="ARBA00004370"/>
    </source>
</evidence>
<sequence length="159" mass="17309">MSYLLPGLRRGLIISTPFILSTPLLLRQLNRPILCDGPDPLTKITSDLRNSSYAREAQTPVIKQSGALNPRAVRQVSLGSILGVLGGLGVSVFSKPLAVLIGLGVVLVQFIESRGIHIVPYSYFQRRFKNTNVKSLVRDNVALKLSFGITFALAGFAEF</sequence>
<reference evidence="7" key="1">
    <citation type="journal article" date="2021" name="Nat. Commun.">
        <title>Genetic determinants of endophytism in the Arabidopsis root mycobiome.</title>
        <authorList>
            <person name="Mesny F."/>
            <person name="Miyauchi S."/>
            <person name="Thiergart T."/>
            <person name="Pickel B."/>
            <person name="Atanasova L."/>
            <person name="Karlsson M."/>
            <person name="Huettel B."/>
            <person name="Barry K.W."/>
            <person name="Haridas S."/>
            <person name="Chen C."/>
            <person name="Bauer D."/>
            <person name="Andreopoulos W."/>
            <person name="Pangilinan J."/>
            <person name="LaButti K."/>
            <person name="Riley R."/>
            <person name="Lipzen A."/>
            <person name="Clum A."/>
            <person name="Drula E."/>
            <person name="Henrissat B."/>
            <person name="Kohler A."/>
            <person name="Grigoriev I.V."/>
            <person name="Martin F.M."/>
            <person name="Hacquard S."/>
        </authorList>
    </citation>
    <scope>NUCLEOTIDE SEQUENCE</scope>
    <source>
        <strain evidence="7">MPI-CAGE-CH-0243</strain>
    </source>
</reference>
<keyword evidence="3 6" id="KW-0812">Transmembrane</keyword>
<name>A0A9P9IKL5_9PLEO</name>
<dbReference type="EMBL" id="JAGMWT010000009">
    <property type="protein sequence ID" value="KAH7122809.1"/>
    <property type="molecule type" value="Genomic_DNA"/>
</dbReference>
<organism evidence="7 8">
    <name type="scientific">Dendryphion nanum</name>
    <dbReference type="NCBI Taxonomy" id="256645"/>
    <lineage>
        <taxon>Eukaryota</taxon>
        <taxon>Fungi</taxon>
        <taxon>Dikarya</taxon>
        <taxon>Ascomycota</taxon>
        <taxon>Pezizomycotina</taxon>
        <taxon>Dothideomycetes</taxon>
        <taxon>Pleosporomycetidae</taxon>
        <taxon>Pleosporales</taxon>
        <taxon>Torulaceae</taxon>
        <taxon>Dendryphion</taxon>
    </lineage>
</organism>
<comment type="caution">
    <text evidence="7">The sequence shown here is derived from an EMBL/GenBank/DDBJ whole genome shotgun (WGS) entry which is preliminary data.</text>
</comment>
<evidence type="ECO:0000256" key="2">
    <source>
        <dbReference type="ARBA" id="ARBA00009160"/>
    </source>
</evidence>
<feature type="transmembrane region" description="Helical" evidence="6">
    <location>
        <begin position="141"/>
        <end position="157"/>
    </location>
</feature>
<evidence type="ECO:0000256" key="5">
    <source>
        <dbReference type="ARBA" id="ARBA00023136"/>
    </source>
</evidence>
<proteinExistence type="inferred from homology"/>
<comment type="subcellular location">
    <subcellularLocation>
        <location evidence="1">Membrane</location>
    </subcellularLocation>
</comment>
<dbReference type="OrthoDB" id="3990500at2759"/>
<protein>
    <submittedName>
        <fullName evidence="7">Uncharacterized protein</fullName>
    </submittedName>
</protein>
<comment type="similarity">
    <text evidence="2">Belongs to the FUN14 family.</text>
</comment>
<evidence type="ECO:0000313" key="8">
    <source>
        <dbReference type="Proteomes" id="UP000700596"/>
    </source>
</evidence>
<dbReference type="InterPro" id="IPR007014">
    <property type="entry name" value="FUN14"/>
</dbReference>
<dbReference type="AlphaFoldDB" id="A0A9P9IKL5"/>
<evidence type="ECO:0000313" key="7">
    <source>
        <dbReference type="EMBL" id="KAH7122809.1"/>
    </source>
</evidence>
<feature type="transmembrane region" description="Helical" evidence="6">
    <location>
        <begin position="72"/>
        <end position="93"/>
    </location>
</feature>
<keyword evidence="8" id="KW-1185">Reference proteome</keyword>
<evidence type="ECO:0000256" key="6">
    <source>
        <dbReference type="SAM" id="Phobius"/>
    </source>
</evidence>
<keyword evidence="4 6" id="KW-1133">Transmembrane helix</keyword>
<evidence type="ECO:0000256" key="3">
    <source>
        <dbReference type="ARBA" id="ARBA00022692"/>
    </source>
</evidence>
<dbReference type="Proteomes" id="UP000700596">
    <property type="component" value="Unassembled WGS sequence"/>
</dbReference>
<dbReference type="Pfam" id="PF04930">
    <property type="entry name" value="FUN14"/>
    <property type="match status" value="1"/>
</dbReference>
<keyword evidence="5 6" id="KW-0472">Membrane</keyword>